<dbReference type="PANTHER" id="PTHR47382:SF1">
    <property type="entry name" value="USPA DOMAIN-CONTAINING PROTEIN"/>
    <property type="match status" value="1"/>
</dbReference>
<dbReference type="SUPFAM" id="SSF52402">
    <property type="entry name" value="Adenine nucleotide alpha hydrolases-like"/>
    <property type="match status" value="1"/>
</dbReference>
<organism evidence="1 2">
    <name type="scientific">Stylosanthes scabra</name>
    <dbReference type="NCBI Taxonomy" id="79078"/>
    <lineage>
        <taxon>Eukaryota</taxon>
        <taxon>Viridiplantae</taxon>
        <taxon>Streptophyta</taxon>
        <taxon>Embryophyta</taxon>
        <taxon>Tracheophyta</taxon>
        <taxon>Spermatophyta</taxon>
        <taxon>Magnoliopsida</taxon>
        <taxon>eudicotyledons</taxon>
        <taxon>Gunneridae</taxon>
        <taxon>Pentapetalae</taxon>
        <taxon>rosids</taxon>
        <taxon>fabids</taxon>
        <taxon>Fabales</taxon>
        <taxon>Fabaceae</taxon>
        <taxon>Papilionoideae</taxon>
        <taxon>50 kb inversion clade</taxon>
        <taxon>dalbergioids sensu lato</taxon>
        <taxon>Dalbergieae</taxon>
        <taxon>Pterocarpus clade</taxon>
        <taxon>Stylosanthes</taxon>
    </lineage>
</organism>
<reference evidence="1 2" key="1">
    <citation type="journal article" date="2023" name="Plants (Basel)">
        <title>Bridging the Gap: Combining Genomics and Transcriptomics Approaches to Understand Stylosanthes scabra, an Orphan Legume from the Brazilian Caatinga.</title>
        <authorList>
            <person name="Ferreira-Neto J.R.C."/>
            <person name="da Silva M.D."/>
            <person name="Binneck E."/>
            <person name="de Melo N.F."/>
            <person name="da Silva R.H."/>
            <person name="de Melo A.L.T.M."/>
            <person name="Pandolfi V."/>
            <person name="Bustamante F.O."/>
            <person name="Brasileiro-Vidal A.C."/>
            <person name="Benko-Iseppon A.M."/>
        </authorList>
    </citation>
    <scope>NUCLEOTIDE SEQUENCE [LARGE SCALE GENOMIC DNA]</scope>
    <source>
        <tissue evidence="1">Leaves</tissue>
    </source>
</reference>
<name>A0ABU6Z7C8_9FABA</name>
<evidence type="ECO:0000313" key="1">
    <source>
        <dbReference type="EMBL" id="MED6218175.1"/>
    </source>
</evidence>
<gene>
    <name evidence="1" type="ORF">PIB30_024500</name>
</gene>
<dbReference type="PANTHER" id="PTHR47382">
    <property type="entry name" value="U-BOX DOMAIN-CONTAINING PROTEIN 52-LIKE"/>
    <property type="match status" value="1"/>
</dbReference>
<dbReference type="EMBL" id="JASCZI010271948">
    <property type="protein sequence ID" value="MED6218175.1"/>
    <property type="molecule type" value="Genomic_DNA"/>
</dbReference>
<keyword evidence="2" id="KW-1185">Reference proteome</keyword>
<dbReference type="Gene3D" id="3.40.50.620">
    <property type="entry name" value="HUPs"/>
    <property type="match status" value="1"/>
</dbReference>
<dbReference type="Proteomes" id="UP001341840">
    <property type="component" value="Unassembled WGS sequence"/>
</dbReference>
<accession>A0ABU6Z7C8</accession>
<dbReference type="CDD" id="cd01989">
    <property type="entry name" value="USP_STK_Ubox_N"/>
    <property type="match status" value="1"/>
</dbReference>
<sequence>MADEDHTPSEAKDYYSKSIWWSKTPKRSERNNNNNGVNGFYFSAINDYYGFNSQEIVTPQVSDSFEGNRVLNNSARNNGVDNNGTFAACGGEENGEYDRYSMVSLSTEIVEIVEDGKSITSNKDRRDDDIYVAVGKDDMDLVQWVLDHVGSSRARIFLVHVSPPITMIPTPVGKFDRSQLTPQQVRFYVNQVNSKRKELLQKYIQLINEAKLTAETLLLESNDTGKAILDLISILNISNMIIGMKKLPYTRNRRSNKLSKGEFVKKNAPMSCEVTLVCHGEEFIATPYMDQFASKGQVPMPMAVSQSKGHSKSYFFPCACLFTGKCT</sequence>
<comment type="caution">
    <text evidence="1">The sequence shown here is derived from an EMBL/GenBank/DDBJ whole genome shotgun (WGS) entry which is preliminary data.</text>
</comment>
<evidence type="ECO:0000313" key="2">
    <source>
        <dbReference type="Proteomes" id="UP001341840"/>
    </source>
</evidence>
<proteinExistence type="predicted"/>
<dbReference type="InterPro" id="IPR014729">
    <property type="entry name" value="Rossmann-like_a/b/a_fold"/>
</dbReference>
<protein>
    <submittedName>
        <fullName evidence="1">Uncharacterized protein</fullName>
    </submittedName>
</protein>